<accession>A0ACB8AK32</accession>
<reference evidence="1" key="1">
    <citation type="journal article" date="2021" name="New Phytol.">
        <title>Evolutionary innovations through gain and loss of genes in the ectomycorrhizal Boletales.</title>
        <authorList>
            <person name="Wu G."/>
            <person name="Miyauchi S."/>
            <person name="Morin E."/>
            <person name="Kuo A."/>
            <person name="Drula E."/>
            <person name="Varga T."/>
            <person name="Kohler A."/>
            <person name="Feng B."/>
            <person name="Cao Y."/>
            <person name="Lipzen A."/>
            <person name="Daum C."/>
            <person name="Hundley H."/>
            <person name="Pangilinan J."/>
            <person name="Johnson J."/>
            <person name="Barry K."/>
            <person name="LaButti K."/>
            <person name="Ng V."/>
            <person name="Ahrendt S."/>
            <person name="Min B."/>
            <person name="Choi I.G."/>
            <person name="Park H."/>
            <person name="Plett J.M."/>
            <person name="Magnuson J."/>
            <person name="Spatafora J.W."/>
            <person name="Nagy L.G."/>
            <person name="Henrissat B."/>
            <person name="Grigoriev I.V."/>
            <person name="Yang Z.L."/>
            <person name="Xu J."/>
            <person name="Martin F.M."/>
        </authorList>
    </citation>
    <scope>NUCLEOTIDE SEQUENCE</scope>
    <source>
        <strain evidence="1">ATCC 28755</strain>
    </source>
</reference>
<evidence type="ECO:0000313" key="1">
    <source>
        <dbReference type="EMBL" id="KAH7913602.1"/>
    </source>
</evidence>
<organism evidence="1 2">
    <name type="scientific">Hygrophoropsis aurantiaca</name>
    <dbReference type="NCBI Taxonomy" id="72124"/>
    <lineage>
        <taxon>Eukaryota</taxon>
        <taxon>Fungi</taxon>
        <taxon>Dikarya</taxon>
        <taxon>Basidiomycota</taxon>
        <taxon>Agaricomycotina</taxon>
        <taxon>Agaricomycetes</taxon>
        <taxon>Agaricomycetidae</taxon>
        <taxon>Boletales</taxon>
        <taxon>Coniophorineae</taxon>
        <taxon>Hygrophoropsidaceae</taxon>
        <taxon>Hygrophoropsis</taxon>
    </lineage>
</organism>
<dbReference type="EMBL" id="MU267627">
    <property type="protein sequence ID" value="KAH7913602.1"/>
    <property type="molecule type" value="Genomic_DNA"/>
</dbReference>
<keyword evidence="2" id="KW-1185">Reference proteome</keyword>
<gene>
    <name evidence="1" type="ORF">BJ138DRAFT_581287</name>
</gene>
<sequence>MSLINLSLLSASTLALTVSLTPPTPPAPSSERVKVTWVDIAFTMGGIHLMKAISFTPCAAAIAVVVATKYPSAASSQILSVLLPSGWLQTPTVSRYLLTGVLASLIGAASRVWCYRTLGRHFTYQLSILKGHRLMTGGPYAIVRHPSYTAGLLVFGGLTLVHLAPGSFTRSCGWLETILGKTLFSAWISNILLSIWMICIRTKKEDSMLKGQFGVEWESVPISYKRGHIHFQNGIMIHSFGFEFVPIATIKPGNRSRAATTFCISNHATTLTRPLILSDCLLSIHSVDT</sequence>
<evidence type="ECO:0000313" key="2">
    <source>
        <dbReference type="Proteomes" id="UP000790377"/>
    </source>
</evidence>
<dbReference type="Proteomes" id="UP000790377">
    <property type="component" value="Unassembled WGS sequence"/>
</dbReference>
<protein>
    <submittedName>
        <fullName evidence="1">Uncharacterized protein</fullName>
    </submittedName>
</protein>
<comment type="caution">
    <text evidence="1">The sequence shown here is derived from an EMBL/GenBank/DDBJ whole genome shotgun (WGS) entry which is preliminary data.</text>
</comment>
<proteinExistence type="predicted"/>
<name>A0ACB8AK32_9AGAM</name>